<dbReference type="GO" id="GO:0000976">
    <property type="term" value="F:transcription cis-regulatory region binding"/>
    <property type="evidence" value="ECO:0007669"/>
    <property type="project" value="TreeGrafter"/>
</dbReference>
<evidence type="ECO:0000313" key="3">
    <source>
        <dbReference type="EMBL" id="RAO66830.1"/>
    </source>
</evidence>
<dbReference type="GO" id="GO:0003700">
    <property type="term" value="F:DNA-binding transcription factor activity"/>
    <property type="evidence" value="ECO:0007669"/>
    <property type="project" value="TreeGrafter"/>
</dbReference>
<keyword evidence="2" id="KW-0539">Nucleus</keyword>
<dbReference type="AlphaFoldDB" id="A0A364KTE8"/>
<comment type="caution">
    <text evidence="3">The sequence shown here is derived from an EMBL/GenBank/DDBJ whole genome shotgun (WGS) entry which is preliminary data.</text>
</comment>
<dbReference type="PANTHER" id="PTHR37534">
    <property type="entry name" value="TRANSCRIPTIONAL ACTIVATOR PROTEIN UGA3"/>
    <property type="match status" value="1"/>
</dbReference>
<comment type="subcellular location">
    <subcellularLocation>
        <location evidence="1">Nucleus</location>
    </subcellularLocation>
</comment>
<accession>A0A364KTE8</accession>
<dbReference type="PANTHER" id="PTHR37534:SF39">
    <property type="entry name" value="TRANSCRIPTION FACTOR DOMAIN-CONTAINING PROTEIN"/>
    <property type="match status" value="1"/>
</dbReference>
<dbReference type="OrthoDB" id="5130013at2759"/>
<evidence type="ECO:0000256" key="1">
    <source>
        <dbReference type="ARBA" id="ARBA00004123"/>
    </source>
</evidence>
<dbReference type="RefSeq" id="XP_040731346.1">
    <property type="nucleotide sequence ID" value="XM_040875032.1"/>
</dbReference>
<organism evidence="3 4">
    <name type="scientific">Talaromyces amestolkiae</name>
    <dbReference type="NCBI Taxonomy" id="1196081"/>
    <lineage>
        <taxon>Eukaryota</taxon>
        <taxon>Fungi</taxon>
        <taxon>Dikarya</taxon>
        <taxon>Ascomycota</taxon>
        <taxon>Pezizomycotina</taxon>
        <taxon>Eurotiomycetes</taxon>
        <taxon>Eurotiomycetidae</taxon>
        <taxon>Eurotiales</taxon>
        <taxon>Trichocomaceae</taxon>
        <taxon>Talaromyces</taxon>
        <taxon>Talaromyces sect. Talaromyces</taxon>
    </lineage>
</organism>
<sequence>MLLPRLLPTDFLRFKVGRDDMEVFMAAFSDGINELNGVLIRLTANCSSLATLALRYALISLSFQRLGVPLRAAQNQLHAIRALQAVIEQPLPWDEADAFRAVAASVVLYIFEMQNAESSMNWVVYFDGARRIAEKAYKGGGDNGCDAQLLMDWVFSHCTMYQFSFFYWVRREYPQAWLARQRRLVHTSVSSPLRQVILPLYGCSLELLDTLHDVLLNCLDRTDSEYMSQRHKDILDQLTDRLQNLIQRERVGDDRTDSPQSSHARQVAEAFRLAALLFLERVARNSRRDAPRVARLRSEAFALLGNMRICDRPWPLFVLSIEAEDGDQRRLTLAMMERIMKRGPQAKFAPVCNMVREAWALQDLAVGDEIDALDLYRALIQSSRLPPLFG</sequence>
<dbReference type="EMBL" id="MIKG01000004">
    <property type="protein sequence ID" value="RAO66830.1"/>
    <property type="molecule type" value="Genomic_DNA"/>
</dbReference>
<protein>
    <recommendedName>
        <fullName evidence="5">Transcription factor domain-containing protein</fullName>
    </recommendedName>
</protein>
<dbReference type="GO" id="GO:0005634">
    <property type="term" value="C:nucleus"/>
    <property type="evidence" value="ECO:0007669"/>
    <property type="project" value="UniProtKB-SubCell"/>
</dbReference>
<dbReference type="STRING" id="1196081.A0A364KTE8"/>
<dbReference type="Pfam" id="PF11951">
    <property type="entry name" value="Fungal_trans_2"/>
    <property type="match status" value="1"/>
</dbReference>
<reference evidence="3 4" key="1">
    <citation type="journal article" date="2017" name="Biotechnol. Biofuels">
        <title>Differential beta-glucosidase expression as a function of carbon source availability in Talaromyces amestolkiae: a genomic and proteomic approach.</title>
        <authorList>
            <person name="de Eugenio L.I."/>
            <person name="Mendez-Liter J.A."/>
            <person name="Nieto-Dominguez M."/>
            <person name="Alonso L."/>
            <person name="Gil-Munoz J."/>
            <person name="Barriuso J."/>
            <person name="Prieto A."/>
            <person name="Martinez M.J."/>
        </authorList>
    </citation>
    <scope>NUCLEOTIDE SEQUENCE [LARGE SCALE GENOMIC DNA]</scope>
    <source>
        <strain evidence="3 4">CIB</strain>
    </source>
</reference>
<evidence type="ECO:0008006" key="5">
    <source>
        <dbReference type="Google" id="ProtNLM"/>
    </source>
</evidence>
<evidence type="ECO:0000256" key="2">
    <source>
        <dbReference type="ARBA" id="ARBA00023242"/>
    </source>
</evidence>
<dbReference type="InterPro" id="IPR021858">
    <property type="entry name" value="Fun_TF"/>
</dbReference>
<dbReference type="Proteomes" id="UP000249363">
    <property type="component" value="Unassembled WGS sequence"/>
</dbReference>
<name>A0A364KTE8_TALAM</name>
<proteinExistence type="predicted"/>
<gene>
    <name evidence="3" type="ORF">BHQ10_002842</name>
</gene>
<dbReference type="GO" id="GO:0045944">
    <property type="term" value="P:positive regulation of transcription by RNA polymerase II"/>
    <property type="evidence" value="ECO:0007669"/>
    <property type="project" value="TreeGrafter"/>
</dbReference>
<dbReference type="GeneID" id="63792058"/>
<keyword evidence="4" id="KW-1185">Reference proteome</keyword>
<evidence type="ECO:0000313" key="4">
    <source>
        <dbReference type="Proteomes" id="UP000249363"/>
    </source>
</evidence>